<sequence length="202" mass="21651">MGRKRLITDSYPVVKRGEGPAGHSKGELAPELGLFRVRGAGALDTSEGLARTRADGGAARGSETCPLLPTAGLAVAGRGKGLVRAGEQWGSCEAGGRPEEPRVIAGEEPQPLSVDEAELELLRQFDLAWQYGPCTGITRLQRWHRAEQMGLEPPPEVRQVLQTHPGDPRFQCRSETGQEGFQGSQGFHQAPPACWPAGWGLP</sequence>
<gene>
    <name evidence="2" type="primary">POLD4</name>
</gene>
<dbReference type="AlphaFoldDB" id="A0A8I3S3X8"/>
<proteinExistence type="predicted"/>
<reference evidence="2" key="3">
    <citation type="submission" date="2025-09" db="UniProtKB">
        <authorList>
            <consortium name="Ensembl"/>
        </authorList>
    </citation>
    <scope>IDENTIFICATION</scope>
    <source>
        <strain evidence="2">Boxer</strain>
    </source>
</reference>
<dbReference type="GeneTree" id="ENSGT00390000005096"/>
<name>A0A8I3S3X8_CANLF</name>
<dbReference type="Ensembl" id="ENSCAFT00845034116.1">
    <property type="protein sequence ID" value="ENSCAFP00845026709.1"/>
    <property type="gene ID" value="ENSCAFG00845019291.1"/>
</dbReference>
<dbReference type="GO" id="GO:0006260">
    <property type="term" value="P:DNA replication"/>
    <property type="evidence" value="ECO:0007669"/>
    <property type="project" value="InterPro"/>
</dbReference>
<dbReference type="InterPro" id="IPR007218">
    <property type="entry name" value="DNA_pol_delta_4"/>
</dbReference>
<organism evidence="2 3">
    <name type="scientific">Canis lupus familiaris</name>
    <name type="common">Dog</name>
    <name type="synonym">Canis familiaris</name>
    <dbReference type="NCBI Taxonomy" id="9615"/>
    <lineage>
        <taxon>Eukaryota</taxon>
        <taxon>Metazoa</taxon>
        <taxon>Chordata</taxon>
        <taxon>Craniata</taxon>
        <taxon>Vertebrata</taxon>
        <taxon>Euteleostomi</taxon>
        <taxon>Mammalia</taxon>
        <taxon>Eutheria</taxon>
        <taxon>Laurasiatheria</taxon>
        <taxon>Carnivora</taxon>
        <taxon>Caniformia</taxon>
        <taxon>Canidae</taxon>
        <taxon>Canis</taxon>
    </lineage>
</organism>
<evidence type="ECO:0000313" key="2">
    <source>
        <dbReference type="Ensembl" id="ENSCAFP00845026709.1"/>
    </source>
</evidence>
<feature type="region of interest" description="Disordered" evidence="1">
    <location>
        <begin position="1"/>
        <end position="26"/>
    </location>
</feature>
<dbReference type="Proteomes" id="UP000805418">
    <property type="component" value="Unassembled WGS sequence"/>
</dbReference>
<reference evidence="2" key="2">
    <citation type="submission" date="2025-08" db="UniProtKB">
        <authorList>
            <consortium name="Ensembl"/>
        </authorList>
    </citation>
    <scope>IDENTIFICATION</scope>
    <source>
        <strain evidence="2">Boxer</strain>
    </source>
</reference>
<dbReference type="Pfam" id="PF04081">
    <property type="entry name" value="DNA_pol_delta_4"/>
    <property type="match status" value="1"/>
</dbReference>
<feature type="region of interest" description="Disordered" evidence="1">
    <location>
        <begin position="163"/>
        <end position="202"/>
    </location>
</feature>
<accession>A0A8I3S3X8</accession>
<feature type="compositionally biased region" description="Polar residues" evidence="1">
    <location>
        <begin position="173"/>
        <end position="187"/>
    </location>
</feature>
<dbReference type="PANTHER" id="PTHR14303">
    <property type="entry name" value="DNA POLYMERASE DELTA SUBUNIT 4"/>
    <property type="match status" value="1"/>
</dbReference>
<protein>
    <submittedName>
        <fullName evidence="2">DNA polymerase delta 4, accessory subunit</fullName>
    </submittedName>
</protein>
<dbReference type="PANTHER" id="PTHR14303:SF0">
    <property type="entry name" value="DNA POLYMERASE DELTA SUBUNIT 4"/>
    <property type="match status" value="1"/>
</dbReference>
<reference evidence="2" key="1">
    <citation type="submission" date="2020-03" db="EMBL/GenBank/DDBJ databases">
        <title>Long-read based genome assembly of a Labrador retriever dog.</title>
        <authorList>
            <person name="Eory L."/>
            <person name="Zhang W."/>
            <person name="Schoenebeck J."/>
        </authorList>
    </citation>
    <scope>NUCLEOTIDE SEQUENCE [LARGE SCALE GENOMIC DNA]</scope>
    <source>
        <strain evidence="2">Labrador retriever</strain>
    </source>
</reference>
<evidence type="ECO:0000313" key="3">
    <source>
        <dbReference type="Proteomes" id="UP000805418"/>
    </source>
</evidence>
<keyword evidence="3" id="KW-1185">Reference proteome</keyword>
<evidence type="ECO:0000256" key="1">
    <source>
        <dbReference type="SAM" id="MobiDB-lite"/>
    </source>
</evidence>
<dbReference type="GO" id="GO:0000731">
    <property type="term" value="P:DNA synthesis involved in DNA repair"/>
    <property type="evidence" value="ECO:0007669"/>
    <property type="project" value="InterPro"/>
</dbReference>